<dbReference type="OrthoDB" id="9805809at2"/>
<dbReference type="Pfam" id="PF00149">
    <property type="entry name" value="Metallophos"/>
    <property type="match status" value="1"/>
</dbReference>
<dbReference type="Gene3D" id="3.60.21.10">
    <property type="match status" value="1"/>
</dbReference>
<evidence type="ECO:0000313" key="6">
    <source>
        <dbReference type="EMBL" id="PDX85708.1"/>
    </source>
</evidence>
<feature type="domain" description="Radical SAM core" evidence="5">
    <location>
        <begin position="497"/>
        <end position="719"/>
    </location>
</feature>
<dbReference type="SUPFAM" id="SSF102114">
    <property type="entry name" value="Radical SAM enzymes"/>
    <property type="match status" value="1"/>
</dbReference>
<dbReference type="PANTHER" id="PTHR11228">
    <property type="entry name" value="RADICAL SAM DOMAIN PROTEIN"/>
    <property type="match status" value="1"/>
</dbReference>
<dbReference type="InterPro" id="IPR013785">
    <property type="entry name" value="Aldolase_TIM"/>
</dbReference>
<evidence type="ECO:0000259" key="5">
    <source>
        <dbReference type="PROSITE" id="PS51918"/>
    </source>
</evidence>
<name>A0A2A7B322_9FIRM</name>
<evidence type="ECO:0000256" key="2">
    <source>
        <dbReference type="ARBA" id="ARBA00022723"/>
    </source>
</evidence>
<keyword evidence="2" id="KW-0479">Metal-binding</keyword>
<dbReference type="PROSITE" id="PS51918">
    <property type="entry name" value="RADICAL_SAM"/>
    <property type="match status" value="1"/>
</dbReference>
<keyword evidence="4" id="KW-0411">Iron-sulfur</keyword>
<dbReference type="InterPro" id="IPR050377">
    <property type="entry name" value="Radical_SAM_PqqE_MftC-like"/>
</dbReference>
<dbReference type="Pfam" id="PF04055">
    <property type="entry name" value="Radical_SAM"/>
    <property type="match status" value="1"/>
</dbReference>
<dbReference type="InterPro" id="IPR007197">
    <property type="entry name" value="rSAM"/>
</dbReference>
<gene>
    <name evidence="6" type="ORF">CHR60_11715</name>
</gene>
<dbReference type="SUPFAM" id="SSF56300">
    <property type="entry name" value="Metallo-dependent phosphatases"/>
    <property type="match status" value="1"/>
</dbReference>
<dbReference type="RefSeq" id="WP_097793177.1">
    <property type="nucleotide sequence ID" value="NZ_NOUV01000019.1"/>
</dbReference>
<dbReference type="CDD" id="cd01335">
    <property type="entry name" value="Radical_SAM"/>
    <property type="match status" value="1"/>
</dbReference>
<proteinExistence type="predicted"/>
<dbReference type="GO" id="GO:0016787">
    <property type="term" value="F:hydrolase activity"/>
    <property type="evidence" value="ECO:0007669"/>
    <property type="project" value="InterPro"/>
</dbReference>
<comment type="caution">
    <text evidence="6">The sequence shown here is derived from an EMBL/GenBank/DDBJ whole genome shotgun (WGS) entry which is preliminary data.</text>
</comment>
<organism evidence="6 7">
    <name type="scientific">Faecalibacterium prausnitzii</name>
    <dbReference type="NCBI Taxonomy" id="853"/>
    <lineage>
        <taxon>Bacteria</taxon>
        <taxon>Bacillati</taxon>
        <taxon>Bacillota</taxon>
        <taxon>Clostridia</taxon>
        <taxon>Eubacteriales</taxon>
        <taxon>Oscillospiraceae</taxon>
        <taxon>Faecalibacterium</taxon>
    </lineage>
</organism>
<dbReference type="InterPro" id="IPR058240">
    <property type="entry name" value="rSAM_sf"/>
</dbReference>
<dbReference type="SFLD" id="SFLDS00029">
    <property type="entry name" value="Radical_SAM"/>
    <property type="match status" value="1"/>
</dbReference>
<dbReference type="SFLD" id="SFLDG01067">
    <property type="entry name" value="SPASM/twitch_domain_containing"/>
    <property type="match status" value="1"/>
</dbReference>
<reference evidence="6 7" key="1">
    <citation type="journal article" date="2017" name="Front. Microbiol.">
        <title>New Insights into the Diversity of the Genus Faecalibacterium.</title>
        <authorList>
            <person name="Benevides L."/>
            <person name="Burman S."/>
            <person name="Martin R."/>
            <person name="Robert V."/>
            <person name="Thomas M."/>
            <person name="Miquel S."/>
            <person name="Chain F."/>
            <person name="Sokol H."/>
            <person name="Bermudez-Humaran L.G."/>
            <person name="Morrison M."/>
            <person name="Langella P."/>
            <person name="Azevedo V.A."/>
            <person name="Chatel J.M."/>
            <person name="Soares S."/>
        </authorList>
    </citation>
    <scope>NUCLEOTIDE SEQUENCE [LARGE SCALE GENOMIC DNA]</scope>
    <source>
        <strain evidence="6 7">AHMP21</strain>
    </source>
</reference>
<dbReference type="EMBL" id="NOUV01000019">
    <property type="protein sequence ID" value="PDX85708.1"/>
    <property type="molecule type" value="Genomic_DNA"/>
</dbReference>
<sequence>MKWAVLSDLHMNFKNCNTLTARDKLIEALRKENTDGEISFVLITGDCLHQNRGNVKEIAYYISQIAEACGKDVSKVILCPGNHDIDRKIKSRNTAIKTYRKDGTLPDLETCLNGYGRFKELYTLVYGDIYEPFSLKIVDDFRIISVDSCLLSMDDRDYGKLVVNFTDLAELAREIKRDESKTNIVIMHHGVEWLSAEDGRRFQHWLVDNNVKAVFCGHNHAPGLSILTEAIKPYGIPQDGISQFTCGCTLSDSYSRPVFLVAEYDRTRAIKARLYEYRDDSSWEIASGALRSFPSGIYRESTTNGMVKNSYDIPKVYKNIFDIGTDVAQDINVSKKLDFFGLRGGTFLEGNSKISNALYEKGKNIECRLLVSDPYSIYIEKRLRNVPEFAPQEKLEKQWKTNYLDIKKLKDTFPKTDSWALRFHEQPLLYRFIITDRSIYLGYYTREPSSKSYMYRYTRKSSVYRSFTDLFNSSWENASTSFSSVIPDRCSFVLDNFDMKPSLVINLTSACNMKCTYCPKGGENLKECDTLCDISQIKYLLTAYANYYKEKRWTEKKVVRITGGEPLLDFERLSKTLHHAKLESYEKIVLCTNGLLLKKCYENNSTVWEEIKDILLLKISLDTLKPLVFKELTRVDELKTVLENISFMKLKGFKIELNFVATEKNVGEIESVYNYAHSKNLVGLKVLTVNDFGGRVLADDVEKELNALIETLRKKNYVETGLYVHNNKGIHMKRFIYDGCTLTIVDHMNKGNSVTPRRTYSEACQECKYYPESVEVQTGLNKPCATGIMSLTMRADGLLSFCRMQIDSETNMSGKSLEEVREMVRVQLKKFERCYHYEIGEKR</sequence>
<evidence type="ECO:0000256" key="1">
    <source>
        <dbReference type="ARBA" id="ARBA00022691"/>
    </source>
</evidence>
<accession>A0A2A7B322</accession>
<dbReference type="PANTHER" id="PTHR11228:SF7">
    <property type="entry name" value="PQQA PEPTIDE CYCLASE"/>
    <property type="match status" value="1"/>
</dbReference>
<dbReference type="Proteomes" id="UP000220904">
    <property type="component" value="Unassembled WGS sequence"/>
</dbReference>
<dbReference type="Gene3D" id="3.20.20.70">
    <property type="entry name" value="Aldolase class I"/>
    <property type="match status" value="1"/>
</dbReference>
<protein>
    <recommendedName>
        <fullName evidence="5">Radical SAM core domain-containing protein</fullName>
    </recommendedName>
</protein>
<dbReference type="AlphaFoldDB" id="A0A2A7B322"/>
<keyword evidence="3" id="KW-0408">Iron</keyword>
<evidence type="ECO:0000313" key="7">
    <source>
        <dbReference type="Proteomes" id="UP000220904"/>
    </source>
</evidence>
<dbReference type="InterPro" id="IPR029052">
    <property type="entry name" value="Metallo-depent_PP-like"/>
</dbReference>
<dbReference type="InterPro" id="IPR004843">
    <property type="entry name" value="Calcineurin-like_PHP"/>
</dbReference>
<evidence type="ECO:0000256" key="3">
    <source>
        <dbReference type="ARBA" id="ARBA00023004"/>
    </source>
</evidence>
<evidence type="ECO:0000256" key="4">
    <source>
        <dbReference type="ARBA" id="ARBA00023014"/>
    </source>
</evidence>
<dbReference type="GO" id="GO:0051536">
    <property type="term" value="F:iron-sulfur cluster binding"/>
    <property type="evidence" value="ECO:0007669"/>
    <property type="project" value="UniProtKB-KW"/>
</dbReference>
<dbReference type="GO" id="GO:0046872">
    <property type="term" value="F:metal ion binding"/>
    <property type="evidence" value="ECO:0007669"/>
    <property type="project" value="UniProtKB-KW"/>
</dbReference>
<keyword evidence="1" id="KW-0949">S-adenosyl-L-methionine</keyword>